<gene>
    <name evidence="2" type="ORF">LSP00402_LOCUS3337</name>
</gene>
<evidence type="ECO:0000256" key="1">
    <source>
        <dbReference type="SAM" id="MobiDB-lite"/>
    </source>
</evidence>
<dbReference type="AlphaFoldDB" id="A0A7S2TJR7"/>
<dbReference type="Gene3D" id="2.60.120.650">
    <property type="entry name" value="Cupin"/>
    <property type="match status" value="2"/>
</dbReference>
<organism evidence="2">
    <name type="scientific">Lotharella oceanica</name>
    <dbReference type="NCBI Taxonomy" id="641309"/>
    <lineage>
        <taxon>Eukaryota</taxon>
        <taxon>Sar</taxon>
        <taxon>Rhizaria</taxon>
        <taxon>Cercozoa</taxon>
        <taxon>Chlorarachniophyceae</taxon>
        <taxon>Lotharella</taxon>
    </lineage>
</organism>
<dbReference type="EMBL" id="HBHP01005386">
    <property type="protein sequence ID" value="CAD9750685.1"/>
    <property type="molecule type" value="Transcribed_RNA"/>
</dbReference>
<sequence length="309" mass="35181">MESVDESLRRCEDAEDPSWFPGLPEKGPNPNDAPRQIPRLHVSDLTPTEFYERFISRGLPVVLEGLDQDDEQGWQRRLEALQQARRTDLTERLGPDCGNKACHDMAIETRYRPPMPLLDRRTLPPVMDFSEALPEFDSGSGRFWGPPHMFSGLEGQTFADPVHVDFGCSPSLSVQWSGIKRWNLWSPVDLETEEGDLIKALTLFETIIHPKEALIKPPAWFHNTTILNGGGLSIATAYSWLQPPPYGRINPEVWKNNAFGFDTCARGLDDDEFREYPTGWLEHAKMWDSILTATRDKHNNKAPNLKMEL</sequence>
<reference evidence="2" key="1">
    <citation type="submission" date="2021-01" db="EMBL/GenBank/DDBJ databases">
        <authorList>
            <person name="Corre E."/>
            <person name="Pelletier E."/>
            <person name="Niang G."/>
            <person name="Scheremetjew M."/>
            <person name="Finn R."/>
            <person name="Kale V."/>
            <person name="Holt S."/>
            <person name="Cochrane G."/>
            <person name="Meng A."/>
            <person name="Brown T."/>
            <person name="Cohen L."/>
        </authorList>
    </citation>
    <scope>NUCLEOTIDE SEQUENCE</scope>
    <source>
        <strain evidence="2">CCMP622</strain>
    </source>
</reference>
<feature type="compositionally biased region" description="Basic and acidic residues" evidence="1">
    <location>
        <begin position="1"/>
        <end position="12"/>
    </location>
</feature>
<proteinExistence type="predicted"/>
<feature type="region of interest" description="Disordered" evidence="1">
    <location>
        <begin position="1"/>
        <end position="37"/>
    </location>
</feature>
<name>A0A7S2TJR7_9EUKA</name>
<protein>
    <recommendedName>
        <fullName evidence="3">JmjC domain-containing protein</fullName>
    </recommendedName>
</protein>
<evidence type="ECO:0008006" key="3">
    <source>
        <dbReference type="Google" id="ProtNLM"/>
    </source>
</evidence>
<evidence type="ECO:0000313" key="2">
    <source>
        <dbReference type="EMBL" id="CAD9750685.1"/>
    </source>
</evidence>
<accession>A0A7S2TJR7</accession>
<dbReference type="SUPFAM" id="SSF51197">
    <property type="entry name" value="Clavaminate synthase-like"/>
    <property type="match status" value="1"/>
</dbReference>